<proteinExistence type="predicted"/>
<dbReference type="Proteomes" id="UP000242313">
    <property type="component" value="Unassembled WGS sequence"/>
</dbReference>
<sequence>MYEATRLAYLEALGVTNWIPRQPLGGVPVRPSALLLPEPEPELALSETSPTAGLTREAAPSTAARIEVPRPGKPKMSTPAPIATPEPAVPQVTQPTGPAAEPVAPFYLQLWQSGPCLLLIEAPEPGLESAMPGFLLLQDILRAVQLPDRPSLLGDFRWPLNRNPQLDRSAGAASLGLQAFMRRRVEGGGVVSLGCFGSATTLLVDADLAQADSLLGCEEALDDLPPAWFAPDLDTLLRRPASKAELWALLRRVRSRWQETQ</sequence>
<feature type="region of interest" description="Disordered" evidence="1">
    <location>
        <begin position="41"/>
        <end position="96"/>
    </location>
</feature>
<reference evidence="2 3" key="1">
    <citation type="submission" date="2017-09" db="EMBL/GenBank/DDBJ databases">
        <title>Pseudomonas abyssi sp. nov. isolated from Abyssopelagic Water.</title>
        <authorList>
            <person name="Wei Y."/>
        </authorList>
    </citation>
    <scope>NUCLEOTIDE SEQUENCE [LARGE SCALE GENOMIC DNA]</scope>
    <source>
        <strain evidence="2 3">MT5</strain>
    </source>
</reference>
<accession>A0A2A3MN60</accession>
<comment type="caution">
    <text evidence="2">The sequence shown here is derived from an EMBL/GenBank/DDBJ whole genome shotgun (WGS) entry which is preliminary data.</text>
</comment>
<evidence type="ECO:0000313" key="3">
    <source>
        <dbReference type="Proteomes" id="UP000242313"/>
    </source>
</evidence>
<dbReference type="RefSeq" id="WP_096003324.1">
    <property type="nucleotide sequence ID" value="NZ_NTMR01000002.1"/>
</dbReference>
<name>A0A2A3MN60_9PSED</name>
<evidence type="ECO:0000313" key="2">
    <source>
        <dbReference type="EMBL" id="PBK06260.1"/>
    </source>
</evidence>
<organism evidence="2 3">
    <name type="scientific">Pseudomonas abyssi</name>
    <dbReference type="NCBI Taxonomy" id="170540"/>
    <lineage>
        <taxon>Bacteria</taxon>
        <taxon>Pseudomonadati</taxon>
        <taxon>Pseudomonadota</taxon>
        <taxon>Gammaproteobacteria</taxon>
        <taxon>Pseudomonadales</taxon>
        <taxon>Pseudomonadaceae</taxon>
        <taxon>Pseudomonas</taxon>
    </lineage>
</organism>
<dbReference type="AlphaFoldDB" id="A0A2A3MN60"/>
<keyword evidence="3" id="KW-1185">Reference proteome</keyword>
<evidence type="ECO:0000256" key="1">
    <source>
        <dbReference type="SAM" id="MobiDB-lite"/>
    </source>
</evidence>
<gene>
    <name evidence="2" type="ORF">CNQ84_02495</name>
</gene>
<protein>
    <submittedName>
        <fullName evidence="2">Energy transducer TonB</fullName>
    </submittedName>
</protein>
<dbReference type="EMBL" id="NTMR01000002">
    <property type="protein sequence ID" value="PBK06260.1"/>
    <property type="molecule type" value="Genomic_DNA"/>
</dbReference>